<organism evidence="2 3">
    <name type="scientific">Billgrantia zhangzhouensis</name>
    <dbReference type="NCBI Taxonomy" id="2733481"/>
    <lineage>
        <taxon>Bacteria</taxon>
        <taxon>Pseudomonadati</taxon>
        <taxon>Pseudomonadota</taxon>
        <taxon>Gammaproteobacteria</taxon>
        <taxon>Oceanospirillales</taxon>
        <taxon>Halomonadaceae</taxon>
        <taxon>Billgrantia</taxon>
    </lineage>
</organism>
<keyword evidence="3" id="KW-1185">Reference proteome</keyword>
<reference evidence="2 3" key="1">
    <citation type="journal article" date="2021" name="Front. Microbiol.">
        <title>Aerobic Denitrification and Heterotrophic Sulfur Oxidation in the Genus Halomonas Revealed by Six Novel Species Characterizations and Genome-Based Analysis.</title>
        <authorList>
            <person name="Wang L."/>
            <person name="Shao Z."/>
        </authorList>
    </citation>
    <scope>NUCLEOTIDE SEQUENCE [LARGE SCALE GENOMIC DNA]</scope>
    <source>
        <strain evidence="2 3">MCCC 1A11036</strain>
    </source>
</reference>
<evidence type="ECO:0000313" key="2">
    <source>
        <dbReference type="EMBL" id="MCE8020545.1"/>
    </source>
</evidence>
<dbReference type="Proteomes" id="UP001320122">
    <property type="component" value="Unassembled WGS sequence"/>
</dbReference>
<feature type="domain" description="Haemin-degrading HemS/ChuX" evidence="1">
    <location>
        <begin position="218"/>
        <end position="349"/>
    </location>
</feature>
<feature type="domain" description="Haemin-degrading HemS/ChuX" evidence="1">
    <location>
        <begin position="36"/>
        <end position="164"/>
    </location>
</feature>
<dbReference type="InterPro" id="IPR053733">
    <property type="entry name" value="Heme_Transport_Util_sf"/>
</dbReference>
<dbReference type="RefSeq" id="WP_234273882.1">
    <property type="nucleotide sequence ID" value="NZ_JABFTT010000007.1"/>
</dbReference>
<dbReference type="Gene3D" id="3.40.1570.10">
    <property type="entry name" value="HemS/ChuS/ChuX like domains"/>
    <property type="match status" value="2"/>
</dbReference>
<evidence type="ECO:0000259" key="1">
    <source>
        <dbReference type="Pfam" id="PF05171"/>
    </source>
</evidence>
<evidence type="ECO:0000313" key="3">
    <source>
        <dbReference type="Proteomes" id="UP001320122"/>
    </source>
</evidence>
<dbReference type="SUPFAM" id="SSF144064">
    <property type="entry name" value="Heme iron utilization protein-like"/>
    <property type="match status" value="1"/>
</dbReference>
<accession>A0ABS9AFR6</accession>
<sequence length="356" mass="39521">MNATTQTRQAILEALGAARAASPHLPALEIARRLEISEGELQAARLGRDVVTLPLSPHALASRFHQLGEVKALTRSRHAVLEQHGQYPVLRGSEQAGLLLAPGGLDLRLHLAQWHWACLIQDSLPRAGGDSTERLSLQVFNRHGIALHKVFSVAKEASPAWQELEALGTSDTPAFTQFVEPQPQPRPLPLPLPPTLADEWARMSDVHQFLGLLRRYELRRHEANTLMEGRFTRALRPEACGRALSNAAANHLPLMLFVASPGCVQIRTGRIPAPQRMRGWLNLFSEDFTLHLDDANIARVWQVHKPNRDGGVTSLEAFDAQGGLVLQIFAERREGQPERSEWRQLLDELDAREAAA</sequence>
<dbReference type="Pfam" id="PF05171">
    <property type="entry name" value="HemS"/>
    <property type="match status" value="2"/>
</dbReference>
<name>A0ABS9AFR6_9GAMM</name>
<dbReference type="CDD" id="cd16831">
    <property type="entry name" value="HemS-like_C"/>
    <property type="match status" value="1"/>
</dbReference>
<proteinExistence type="predicted"/>
<dbReference type="InterPro" id="IPR007845">
    <property type="entry name" value="HemS/ChuX_dom"/>
</dbReference>
<protein>
    <submittedName>
        <fullName evidence="2">Heme degradation protein</fullName>
    </submittedName>
</protein>
<comment type="caution">
    <text evidence="2">The sequence shown here is derived from an EMBL/GenBank/DDBJ whole genome shotgun (WGS) entry which is preliminary data.</text>
</comment>
<gene>
    <name evidence="2" type="ORF">HOP51_10570</name>
</gene>
<dbReference type="EMBL" id="JABFTT010000007">
    <property type="protein sequence ID" value="MCE8020545.1"/>
    <property type="molecule type" value="Genomic_DNA"/>
</dbReference>